<evidence type="ECO:0000313" key="2">
    <source>
        <dbReference type="Proteomes" id="UP000660675"/>
    </source>
</evidence>
<dbReference type="Proteomes" id="UP000660675">
    <property type="component" value="Unassembled WGS sequence"/>
</dbReference>
<accession>A0ABQ2WC24</accession>
<sequence length="222" mass="24381">MTCGDGPWHSRRISNDIAYPVFRTPDPALTLSVARRLMEFGRCEYSKVSVYADLRSAAEVRRVAKELPEGWFRGQEAYGEFDGVPLEDQPALVVGVQGAGLPADPAAYEGRLPVECELLDLPVGSIEDVFTAAVGPNTGEVNWAALHWPDAPELGFRGESKHAEVTLLFNTSTRDLDEPTDDHTVLVHVRSVSVDGRQMREPYAHWLAKQVGLTVIGPGQRC</sequence>
<gene>
    <name evidence="1" type="ORF">GCM10015535_68420</name>
</gene>
<dbReference type="EMBL" id="BMTF01000048">
    <property type="protein sequence ID" value="GGV97291.1"/>
    <property type="molecule type" value="Genomic_DNA"/>
</dbReference>
<comment type="caution">
    <text evidence="1">The sequence shown here is derived from an EMBL/GenBank/DDBJ whole genome shotgun (WGS) entry which is preliminary data.</text>
</comment>
<evidence type="ECO:0000313" key="1">
    <source>
        <dbReference type="EMBL" id="GGV97291.1"/>
    </source>
</evidence>
<proteinExistence type="predicted"/>
<name>A0ABQ2WC24_9ACTN</name>
<keyword evidence="2" id="KW-1185">Reference proteome</keyword>
<protein>
    <submittedName>
        <fullName evidence="1">Uncharacterized protein</fullName>
    </submittedName>
</protein>
<organism evidence="1 2">
    <name type="scientific">Streptomyces gelaticus</name>
    <dbReference type="NCBI Taxonomy" id="285446"/>
    <lineage>
        <taxon>Bacteria</taxon>
        <taxon>Bacillati</taxon>
        <taxon>Actinomycetota</taxon>
        <taxon>Actinomycetes</taxon>
        <taxon>Kitasatosporales</taxon>
        <taxon>Streptomycetaceae</taxon>
        <taxon>Streptomyces</taxon>
    </lineage>
</organism>
<reference evidence="2" key="1">
    <citation type="journal article" date="2019" name="Int. J. Syst. Evol. Microbiol.">
        <title>The Global Catalogue of Microorganisms (GCM) 10K type strain sequencing project: providing services to taxonomists for standard genome sequencing and annotation.</title>
        <authorList>
            <consortium name="The Broad Institute Genomics Platform"/>
            <consortium name="The Broad Institute Genome Sequencing Center for Infectious Disease"/>
            <person name="Wu L."/>
            <person name="Ma J."/>
        </authorList>
    </citation>
    <scope>NUCLEOTIDE SEQUENCE [LARGE SCALE GENOMIC DNA]</scope>
    <source>
        <strain evidence="2">JCM 4376</strain>
    </source>
</reference>